<feature type="binding site" evidence="8">
    <location>
        <position position="451"/>
    </location>
    <ligand>
        <name>Mg(2+)</name>
        <dbReference type="ChEBI" id="CHEBI:18420"/>
    </ligand>
</feature>
<dbReference type="InterPro" id="IPR000722">
    <property type="entry name" value="RNA_pol_asu"/>
</dbReference>
<feature type="binding site" evidence="8">
    <location>
        <position position="874"/>
    </location>
    <ligand>
        <name>Zn(2+)</name>
        <dbReference type="ChEBI" id="CHEBI:29105"/>
        <label>2</label>
    </ligand>
</feature>
<feature type="binding site" evidence="8">
    <location>
        <position position="60"/>
    </location>
    <ligand>
        <name>Zn(2+)</name>
        <dbReference type="ChEBI" id="CHEBI:29105"/>
        <label>1</label>
    </ligand>
</feature>
<dbReference type="InterPro" id="IPR012754">
    <property type="entry name" value="DNA-dir_RpoC_beta_prime_bact"/>
</dbReference>
<comment type="cofactor">
    <cofactor evidence="8">
        <name>Zn(2+)</name>
        <dbReference type="ChEBI" id="CHEBI:29105"/>
    </cofactor>
    <text evidence="8">Binds 2 Zn(2+) ions per subunit.</text>
</comment>
<evidence type="ECO:0000259" key="11">
    <source>
        <dbReference type="SMART" id="SM00663"/>
    </source>
</evidence>
<comment type="cofactor">
    <cofactor evidence="8">
        <name>Mg(2+)</name>
        <dbReference type="ChEBI" id="CHEBI:18420"/>
    </cofactor>
    <text evidence="8">Binds 1 Mg(2+) ion per subunit.</text>
</comment>
<keyword evidence="6 8" id="KW-0804">Transcription</keyword>
<protein>
    <recommendedName>
        <fullName evidence="8">DNA-directed RNA polymerase subunit beta'</fullName>
        <shortName evidence="8">RNAP subunit beta'</shortName>
        <ecNumber evidence="8">2.7.7.6</ecNumber>
    </recommendedName>
    <alternativeName>
        <fullName evidence="8">RNA polymerase subunit beta'</fullName>
    </alternativeName>
    <alternativeName>
        <fullName evidence="8">Transcriptase subunit beta'</fullName>
    </alternativeName>
</protein>
<keyword evidence="2 8" id="KW-0808">Transferase</keyword>
<evidence type="ECO:0000256" key="9">
    <source>
        <dbReference type="RuleBase" id="RU004279"/>
    </source>
</evidence>
<dbReference type="NCBIfam" id="TIGR02386">
    <property type="entry name" value="rpoC_TIGR"/>
    <property type="match status" value="1"/>
</dbReference>
<dbReference type="Pfam" id="PF04997">
    <property type="entry name" value="RNA_pol_Rpb1_1"/>
    <property type="match status" value="1"/>
</dbReference>
<feature type="binding site" evidence="8">
    <location>
        <position position="453"/>
    </location>
    <ligand>
        <name>Mg(2+)</name>
        <dbReference type="ChEBI" id="CHEBI:18420"/>
    </ligand>
</feature>
<dbReference type="PANTHER" id="PTHR19376:SF54">
    <property type="entry name" value="DNA-DIRECTED RNA POLYMERASE SUBUNIT BETA"/>
    <property type="match status" value="1"/>
</dbReference>
<comment type="function">
    <text evidence="8 9">DNA-dependent RNA polymerase catalyzes the transcription of DNA into RNA using the four ribonucleoside triphosphates as substrates.</text>
</comment>
<dbReference type="SUPFAM" id="SSF64484">
    <property type="entry name" value="beta and beta-prime subunits of DNA dependent RNA-polymerase"/>
    <property type="match status" value="1"/>
</dbReference>
<dbReference type="InterPro" id="IPR045867">
    <property type="entry name" value="DNA-dir_RpoC_beta_prime"/>
</dbReference>
<evidence type="ECO:0000256" key="3">
    <source>
        <dbReference type="ARBA" id="ARBA00022695"/>
    </source>
</evidence>
<dbReference type="GO" id="GO:0000428">
    <property type="term" value="C:DNA-directed RNA polymerase complex"/>
    <property type="evidence" value="ECO:0007669"/>
    <property type="project" value="UniProtKB-KW"/>
</dbReference>
<dbReference type="Pfam" id="PF04983">
    <property type="entry name" value="RNA_pol_Rpb1_3"/>
    <property type="match status" value="1"/>
</dbReference>
<dbReference type="GO" id="GO:0006351">
    <property type="term" value="P:DNA-templated transcription"/>
    <property type="evidence" value="ECO:0007669"/>
    <property type="project" value="UniProtKB-UniRule"/>
</dbReference>
<evidence type="ECO:0000256" key="7">
    <source>
        <dbReference type="ARBA" id="ARBA00048552"/>
    </source>
</evidence>
<dbReference type="CDD" id="cd02655">
    <property type="entry name" value="RNAP_beta'_C"/>
    <property type="match status" value="1"/>
</dbReference>
<dbReference type="InterPro" id="IPR042102">
    <property type="entry name" value="RNA_pol_Rpb1_3_sf"/>
</dbReference>
<dbReference type="SMART" id="SM00663">
    <property type="entry name" value="RPOLA_N"/>
    <property type="match status" value="1"/>
</dbReference>
<dbReference type="Gene3D" id="1.10.274.100">
    <property type="entry name" value="RNA polymerase Rpb1, domain 3"/>
    <property type="match status" value="1"/>
</dbReference>
<organism evidence="12">
    <name type="scientific">uncultured spirochete</name>
    <dbReference type="NCBI Taxonomy" id="156406"/>
    <lineage>
        <taxon>Bacteria</taxon>
        <taxon>Pseudomonadati</taxon>
        <taxon>Spirochaetota</taxon>
        <taxon>Spirochaetia</taxon>
        <taxon>Spirochaetales</taxon>
        <taxon>environmental samples</taxon>
    </lineage>
</organism>
<evidence type="ECO:0000256" key="6">
    <source>
        <dbReference type="ARBA" id="ARBA00023163"/>
    </source>
</evidence>
<evidence type="ECO:0000256" key="8">
    <source>
        <dbReference type="HAMAP-Rule" id="MF_01322"/>
    </source>
</evidence>
<feature type="region of interest" description="Disordered" evidence="10">
    <location>
        <begin position="1411"/>
        <end position="1450"/>
    </location>
</feature>
<accession>A0A3P3XNH8</accession>
<comment type="catalytic activity">
    <reaction evidence="7 8 9">
        <text>RNA(n) + a ribonucleoside 5'-triphosphate = RNA(n+1) + diphosphate</text>
        <dbReference type="Rhea" id="RHEA:21248"/>
        <dbReference type="Rhea" id="RHEA-COMP:14527"/>
        <dbReference type="Rhea" id="RHEA-COMP:17342"/>
        <dbReference type="ChEBI" id="CHEBI:33019"/>
        <dbReference type="ChEBI" id="CHEBI:61557"/>
        <dbReference type="ChEBI" id="CHEBI:140395"/>
        <dbReference type="EC" id="2.7.7.6"/>
    </reaction>
</comment>
<dbReference type="Gene3D" id="4.10.860.120">
    <property type="entry name" value="RNA polymerase II, clamp domain"/>
    <property type="match status" value="1"/>
</dbReference>
<dbReference type="Gene3D" id="2.40.40.20">
    <property type="match status" value="1"/>
</dbReference>
<name>A0A3P3XNH8_9SPIR</name>
<dbReference type="Pfam" id="PF00623">
    <property type="entry name" value="RNA_pol_Rpb1_2"/>
    <property type="match status" value="2"/>
</dbReference>
<dbReference type="EC" id="2.7.7.6" evidence="8"/>
<evidence type="ECO:0000256" key="1">
    <source>
        <dbReference type="ARBA" id="ARBA00022478"/>
    </source>
</evidence>
<evidence type="ECO:0000256" key="4">
    <source>
        <dbReference type="ARBA" id="ARBA00022723"/>
    </source>
</evidence>
<dbReference type="PANTHER" id="PTHR19376">
    <property type="entry name" value="DNA-DIRECTED RNA POLYMERASE"/>
    <property type="match status" value="1"/>
</dbReference>
<dbReference type="CDD" id="cd01609">
    <property type="entry name" value="RNAP_beta'_N"/>
    <property type="match status" value="1"/>
</dbReference>
<feature type="compositionally biased region" description="Acidic residues" evidence="10">
    <location>
        <begin position="1436"/>
        <end position="1450"/>
    </location>
</feature>
<sequence length="1450" mass="162405">MRDIQDFDNISIHLASPEMIRAWSYGEVKKPETINYRTLRPERDGLFCERIFGTTKEWECYCGKFKSIRYKGVICDRCGVEVTNSKVRRERMGHIELASPVSHIWFYRSVPSRMGLLLNLPMATLKSVLYYEKYIVIDPGETDLKKMQLLTDEEYREAMDRYGGAFTAGMGAEAIRSLLEQIDLDRLSQELRQKMIERGAKSDKRLLKRIELVESFRSSGNRPEWMILTVIPVIPPELRPMVQLDGGRFATSDLNDLYRRVINRNNRLKKLLQLNAPDIIIFNEKRMLQEAVDALFDNTRRRRAVKGAGNRPLKSLADMLKGKQGRFRQNLLGKRVDYSGRSVIVVGPELKMWQCGLPTKMALELFKPFIMKKLVEKDVVYNIKKAKMLVESETPEVFAVLDEVVKEHPVLLNRAPTLHRLGIQAFEPLLVEGKAIKLHPLVCKAYNADFDGDQMAVHVPLTHAAQAECWTLMLSSRNLLDPASGKTIVYPSQDMVLGINFLSRHRPGVRGEGKRYSTSDELLLACEYGSCDYQALVYVPVPKEPVWDGYHKLPVLNDSGLIKTTAGRILLNEAMPKEVPYINYALTDKDIRLLIEHVYRANGPFITVNMLDTIKEMGFKYATFFGATIGMDDIVIPKEKTEMIEKANKEVEAIQQQYLAGHITQDERYNRVVEVWSKTNEELTAVMMKTLEKDRDGFNNIYMMAHSGARGSKNQIRQLAGMRGLMAKPSGDIIELPIRSNFREGLSVIEFFISTNGARKGLADTALKTADAGYLTRRLVDIAQDVVVNDDDCGTINGAVHTAIKDGDEIIESLRERIIGRFTLDPIRHPITGQIIVGSNEEITEEVAEQIETSGIEEVSVRTVLTCEAEHGVCRKCYGRNLATGKTVEIGEAVGIIAAQSIGQPGTQLTMRTFHIGGAATKAAEENRISLHYSVYIAEIEGSYVKTDPGHLLFTRRGYIYVNRVFGAFDLAQGDVLLVEDGQRVMKDDPVIRITDGTEVKSPSISYAKVLEGKVLLIAQEQKVEIRNGSDMVVTRGQILLANETIATFDPFNDPIISEHDGIVRYEDIVPGSTLKEEINAETGNVEKIITDVGSERDTKEPRIIVTDEAGNDIETYYLPEGAYVNVEDGENVHAGKILAKILKESAKAMDITGGLPRVGELFEARKPKTPAVLAMVSGTVSFGGSLKGKRVVNIRDSFGKTYKHLVAKNRRLLVRNGDKVVAGELLCDGSKNPHDILAILGEQACQRYLMDEVQQVYRAQGVTINDKHIGVIIRQMMKKVEIVNPGDTVFIYGQQVDKHRFHEENRRVMKEGGQAAVARPILLGITRASLKIDSFFAAASFQETTRVLTDAAIKGEIDQLRGLKENVIIGHLIPAGTGMKQYRQVKLFDAENDDLNALVDEVIEKRKQESELAPPAILQDRTSSEVSFDEPSVFDNDEGFSEDAGPSEE</sequence>
<dbReference type="GO" id="GO:0000287">
    <property type="term" value="F:magnesium ion binding"/>
    <property type="evidence" value="ECO:0007669"/>
    <property type="project" value="UniProtKB-UniRule"/>
</dbReference>
<feature type="binding site" evidence="8">
    <location>
        <position position="449"/>
    </location>
    <ligand>
        <name>Mg(2+)</name>
        <dbReference type="ChEBI" id="CHEBI:18420"/>
    </ligand>
</feature>
<dbReference type="InterPro" id="IPR038120">
    <property type="entry name" value="Rpb1_funnel_sf"/>
</dbReference>
<dbReference type="InterPro" id="IPR007083">
    <property type="entry name" value="RNA_pol_Rpb1_4"/>
</dbReference>
<dbReference type="InterPro" id="IPR007081">
    <property type="entry name" value="RNA_pol_Rpb1_5"/>
</dbReference>
<feature type="binding site" evidence="8">
    <location>
        <position position="867"/>
    </location>
    <ligand>
        <name>Zn(2+)</name>
        <dbReference type="ChEBI" id="CHEBI:29105"/>
        <label>2</label>
    </ligand>
</feature>
<dbReference type="Pfam" id="PF05000">
    <property type="entry name" value="RNA_pol_Rpb1_4"/>
    <property type="match status" value="1"/>
</dbReference>
<dbReference type="Gene3D" id="1.10.40.90">
    <property type="match status" value="1"/>
</dbReference>
<dbReference type="InterPro" id="IPR007080">
    <property type="entry name" value="RNA_pol_Rpb1_1"/>
</dbReference>
<dbReference type="InterPro" id="IPR007066">
    <property type="entry name" value="RNA_pol_Rpb1_3"/>
</dbReference>
<comment type="similarity">
    <text evidence="8 9">Belongs to the RNA polymerase beta' chain family.</text>
</comment>
<evidence type="ECO:0000313" key="12">
    <source>
        <dbReference type="EMBL" id="SLM17832.1"/>
    </source>
</evidence>
<dbReference type="GO" id="GO:0008270">
    <property type="term" value="F:zinc ion binding"/>
    <property type="evidence" value="ECO:0007669"/>
    <property type="project" value="UniProtKB-UniRule"/>
</dbReference>
<dbReference type="InterPro" id="IPR044893">
    <property type="entry name" value="RNA_pol_Rpb1_clamp_domain"/>
</dbReference>
<keyword evidence="5 8" id="KW-0460">Magnesium</keyword>
<feature type="binding site" evidence="8">
    <location>
        <position position="75"/>
    </location>
    <ligand>
        <name>Zn(2+)</name>
        <dbReference type="ChEBI" id="CHEBI:29105"/>
        <label>1</label>
    </ligand>
</feature>
<reference evidence="12" key="1">
    <citation type="submission" date="2017-02" db="EMBL/GenBank/DDBJ databases">
        <authorList>
            <person name="Regsiter A."/>
            <person name="William W."/>
        </authorList>
    </citation>
    <scope>NUCLEOTIDE SEQUENCE</scope>
    <source>
        <strain evidence="12">BdmA 4</strain>
    </source>
</reference>
<keyword evidence="4 8" id="KW-0479">Metal-binding</keyword>
<comment type="subunit">
    <text evidence="8">The RNAP catalytic core consists of 2 alpha, 1 beta, 1 beta' and 1 omega subunit. When a sigma factor is associated with the core the holoenzyme is formed, which can initiate transcription.</text>
</comment>
<feature type="domain" description="RNA polymerase N-terminal" evidence="11">
    <location>
        <begin position="224"/>
        <end position="503"/>
    </location>
</feature>
<dbReference type="GO" id="GO:0003677">
    <property type="term" value="F:DNA binding"/>
    <property type="evidence" value="ECO:0007669"/>
    <property type="project" value="UniProtKB-UniRule"/>
</dbReference>
<feature type="binding site" evidence="8">
    <location>
        <position position="78"/>
    </location>
    <ligand>
        <name>Zn(2+)</name>
        <dbReference type="ChEBI" id="CHEBI:29105"/>
        <label>1</label>
    </ligand>
</feature>
<evidence type="ECO:0000256" key="5">
    <source>
        <dbReference type="ARBA" id="ARBA00022842"/>
    </source>
</evidence>
<dbReference type="EMBL" id="FWDO01000004">
    <property type="protein sequence ID" value="SLM17832.1"/>
    <property type="molecule type" value="Genomic_DNA"/>
</dbReference>
<keyword evidence="1 8" id="KW-0240">DNA-directed RNA polymerase</keyword>
<feature type="binding site" evidence="8">
    <location>
        <position position="793"/>
    </location>
    <ligand>
        <name>Zn(2+)</name>
        <dbReference type="ChEBI" id="CHEBI:29105"/>
        <label>2</label>
    </ligand>
</feature>
<dbReference type="Gene3D" id="1.10.1790.20">
    <property type="match status" value="1"/>
</dbReference>
<dbReference type="Pfam" id="PF04998">
    <property type="entry name" value="RNA_pol_Rpb1_5"/>
    <property type="match status" value="1"/>
</dbReference>
<evidence type="ECO:0000256" key="10">
    <source>
        <dbReference type="SAM" id="MobiDB-lite"/>
    </source>
</evidence>
<keyword evidence="3 8" id="KW-0548">Nucleotidyltransferase</keyword>
<feature type="binding site" evidence="8">
    <location>
        <position position="877"/>
    </location>
    <ligand>
        <name>Zn(2+)</name>
        <dbReference type="ChEBI" id="CHEBI:29105"/>
        <label>2</label>
    </ligand>
</feature>
<dbReference type="Gene3D" id="1.10.150.390">
    <property type="match status" value="1"/>
</dbReference>
<feature type="binding site" evidence="8">
    <location>
        <position position="62"/>
    </location>
    <ligand>
        <name>Zn(2+)</name>
        <dbReference type="ChEBI" id="CHEBI:29105"/>
        <label>1</label>
    </ligand>
</feature>
<dbReference type="HAMAP" id="MF_01322">
    <property type="entry name" value="RNApol_bact_RpoC"/>
    <property type="match status" value="1"/>
</dbReference>
<evidence type="ECO:0000256" key="2">
    <source>
        <dbReference type="ARBA" id="ARBA00022679"/>
    </source>
</evidence>
<dbReference type="Gene3D" id="1.10.132.30">
    <property type="match status" value="1"/>
</dbReference>
<dbReference type="GO" id="GO:0003899">
    <property type="term" value="F:DNA-directed RNA polymerase activity"/>
    <property type="evidence" value="ECO:0007669"/>
    <property type="project" value="UniProtKB-UniRule"/>
</dbReference>
<dbReference type="InterPro" id="IPR006592">
    <property type="entry name" value="RNA_pol_N"/>
</dbReference>
<keyword evidence="8" id="KW-0862">Zinc</keyword>
<proteinExistence type="inferred from homology"/>
<gene>
    <name evidence="8 12" type="primary">rpoC</name>
    <name evidence="12" type="ORF">SPIRO4BDMA_40401</name>
</gene>
<dbReference type="Gene3D" id="2.40.50.100">
    <property type="match status" value="2"/>
</dbReference>